<evidence type="ECO:0000313" key="1">
    <source>
        <dbReference type="EMBL" id="EAT78712.1"/>
    </source>
</evidence>
<dbReference type="AlphaFoldDB" id="Q0U2E6"/>
<protein>
    <submittedName>
        <fullName evidence="1">Uncharacterized protein</fullName>
    </submittedName>
</protein>
<dbReference type="GeneID" id="5981209"/>
<dbReference type="Proteomes" id="UP000001055">
    <property type="component" value="Unassembled WGS sequence"/>
</dbReference>
<dbReference type="InParanoid" id="Q0U2E6"/>
<proteinExistence type="predicted"/>
<gene>
    <name evidence="1" type="ORF">SNOG_14087</name>
</gene>
<name>Q0U2E6_PHANO</name>
<sequence length="30" mass="3143">MPTKGAARARWTVMVGLNETDASSSCASML</sequence>
<organism evidence="1 2">
    <name type="scientific">Phaeosphaeria nodorum (strain SN15 / ATCC MYA-4574 / FGSC 10173)</name>
    <name type="common">Glume blotch fungus</name>
    <name type="synonym">Parastagonospora nodorum</name>
    <dbReference type="NCBI Taxonomy" id="321614"/>
    <lineage>
        <taxon>Eukaryota</taxon>
        <taxon>Fungi</taxon>
        <taxon>Dikarya</taxon>
        <taxon>Ascomycota</taxon>
        <taxon>Pezizomycotina</taxon>
        <taxon>Dothideomycetes</taxon>
        <taxon>Pleosporomycetidae</taxon>
        <taxon>Pleosporales</taxon>
        <taxon>Pleosporineae</taxon>
        <taxon>Phaeosphaeriaceae</taxon>
        <taxon>Parastagonospora</taxon>
    </lineage>
</organism>
<dbReference type="HOGENOM" id="CLU_3406540_0_0_1"/>
<evidence type="ECO:0000313" key="2">
    <source>
        <dbReference type="Proteomes" id="UP000001055"/>
    </source>
</evidence>
<dbReference type="RefSeq" id="XP_001804286.1">
    <property type="nucleotide sequence ID" value="XM_001804234.1"/>
</dbReference>
<dbReference type="KEGG" id="pno:SNOG_14087"/>
<dbReference type="EMBL" id="CH445353">
    <property type="protein sequence ID" value="EAT78712.1"/>
    <property type="molecule type" value="Genomic_DNA"/>
</dbReference>
<accession>Q0U2E6</accession>
<reference evidence="2" key="1">
    <citation type="journal article" date="2007" name="Plant Cell">
        <title>Dothideomycete-plant interactions illuminated by genome sequencing and EST analysis of the wheat pathogen Stagonospora nodorum.</title>
        <authorList>
            <person name="Hane J.K."/>
            <person name="Lowe R.G."/>
            <person name="Solomon P.S."/>
            <person name="Tan K.C."/>
            <person name="Schoch C.L."/>
            <person name="Spatafora J.W."/>
            <person name="Crous P.W."/>
            <person name="Kodira C."/>
            <person name="Birren B.W."/>
            <person name="Galagan J.E."/>
            <person name="Torriani S.F."/>
            <person name="McDonald B.A."/>
            <person name="Oliver R.P."/>
        </authorList>
    </citation>
    <scope>NUCLEOTIDE SEQUENCE [LARGE SCALE GENOMIC DNA]</scope>
    <source>
        <strain evidence="2">SN15 / ATCC MYA-4574 / FGSC 10173</strain>
    </source>
</reference>